<keyword evidence="4" id="KW-0472">Membrane</keyword>
<dbReference type="Pfam" id="PF13302">
    <property type="entry name" value="Acetyltransf_3"/>
    <property type="match status" value="1"/>
</dbReference>
<keyword evidence="2" id="KW-0808">Transferase</keyword>
<dbReference type="EMBL" id="JAFFHA010000004">
    <property type="protein sequence ID" value="KAK4656624.1"/>
    <property type="molecule type" value="Genomic_DNA"/>
</dbReference>
<dbReference type="Gene3D" id="3.40.630.30">
    <property type="match status" value="1"/>
</dbReference>
<keyword evidence="3" id="KW-0012">Acyltransferase</keyword>
<comment type="similarity">
    <text evidence="1">Belongs to the acetyltransferase family. GNAT subfamily.</text>
</comment>
<dbReference type="InterPro" id="IPR039135">
    <property type="entry name" value="NAT9-like"/>
</dbReference>
<evidence type="ECO:0000256" key="4">
    <source>
        <dbReference type="SAM" id="Phobius"/>
    </source>
</evidence>
<dbReference type="GeneID" id="87907392"/>
<keyword evidence="7" id="KW-1185">Reference proteome</keyword>
<dbReference type="PANTHER" id="PTHR13256">
    <property type="entry name" value="N-ACETYLTRANSFERASE 9"/>
    <property type="match status" value="1"/>
</dbReference>
<evidence type="ECO:0000313" key="6">
    <source>
        <dbReference type="EMBL" id="KAK4656624.1"/>
    </source>
</evidence>
<dbReference type="SUPFAM" id="SSF55729">
    <property type="entry name" value="Acyl-CoA N-acyltransferases (Nat)"/>
    <property type="match status" value="1"/>
</dbReference>
<name>A0ABR0GLK4_9PEZI</name>
<accession>A0ABR0GLK4</accession>
<dbReference type="RefSeq" id="XP_062745599.1">
    <property type="nucleotide sequence ID" value="XM_062887485.1"/>
</dbReference>
<dbReference type="InterPro" id="IPR000182">
    <property type="entry name" value="GNAT_dom"/>
</dbReference>
<keyword evidence="4" id="KW-1133">Transmembrane helix</keyword>
<dbReference type="InterPro" id="IPR016181">
    <property type="entry name" value="Acyl_CoA_acyltransferase"/>
</dbReference>
<sequence>MKLNEHIAISTPTLLLVPYESHHVPTYHQWMQDPEIQLATASEPLSLEEEYSNQLSWRTSTDKLTFIICSPLAPSPSPPNTIPNDADTPPKMLGDVNLFLYPSEEEYTSSPAPAIPKEVVGEVDIMIADAKNRGKGLGERVVRAFVGWVWEHRGEVMREYVGDKVEEGQEGVEVPRLGMLMVKIGEGNESSIKLFRDKLGWVQEGARDYFGEEGGGRGGLRGVVRERVMGLGRKFMLAADFVYTFWQLAIFFLAILKHGVFPAFDSL</sequence>
<proteinExistence type="inferred from homology"/>
<dbReference type="Proteomes" id="UP001323405">
    <property type="component" value="Unassembled WGS sequence"/>
</dbReference>
<evidence type="ECO:0000259" key="5">
    <source>
        <dbReference type="Pfam" id="PF13302"/>
    </source>
</evidence>
<organism evidence="6 7">
    <name type="scientific">Podospora pseudocomata</name>
    <dbReference type="NCBI Taxonomy" id="2093779"/>
    <lineage>
        <taxon>Eukaryota</taxon>
        <taxon>Fungi</taxon>
        <taxon>Dikarya</taxon>
        <taxon>Ascomycota</taxon>
        <taxon>Pezizomycotina</taxon>
        <taxon>Sordariomycetes</taxon>
        <taxon>Sordariomycetidae</taxon>
        <taxon>Sordariales</taxon>
        <taxon>Podosporaceae</taxon>
        <taxon>Podospora</taxon>
    </lineage>
</organism>
<reference evidence="6 7" key="1">
    <citation type="journal article" date="2023" name="bioRxiv">
        <title>High-quality genome assemblies of four members of thePodospora anserinaspecies complex.</title>
        <authorList>
            <person name="Ament-Velasquez S.L."/>
            <person name="Vogan A.A."/>
            <person name="Wallerman O."/>
            <person name="Hartmann F."/>
            <person name="Gautier V."/>
            <person name="Silar P."/>
            <person name="Giraud T."/>
            <person name="Johannesson H."/>
        </authorList>
    </citation>
    <scope>NUCLEOTIDE SEQUENCE [LARGE SCALE GENOMIC DNA]</scope>
    <source>
        <strain evidence="6 7">CBS 415.72m</strain>
    </source>
</reference>
<keyword evidence="4" id="KW-0812">Transmembrane</keyword>
<comment type="caution">
    <text evidence="6">The sequence shown here is derived from an EMBL/GenBank/DDBJ whole genome shotgun (WGS) entry which is preliminary data.</text>
</comment>
<evidence type="ECO:0000256" key="1">
    <source>
        <dbReference type="ARBA" id="ARBA00009342"/>
    </source>
</evidence>
<protein>
    <recommendedName>
        <fullName evidence="5">N-acetyltransferase domain-containing protein</fullName>
    </recommendedName>
</protein>
<feature type="transmembrane region" description="Helical" evidence="4">
    <location>
        <begin position="235"/>
        <end position="256"/>
    </location>
</feature>
<feature type="domain" description="N-acetyltransferase" evidence="5">
    <location>
        <begin position="14"/>
        <end position="196"/>
    </location>
</feature>
<evidence type="ECO:0000313" key="7">
    <source>
        <dbReference type="Proteomes" id="UP001323405"/>
    </source>
</evidence>
<dbReference type="PANTHER" id="PTHR13256:SF16">
    <property type="entry name" value="ALPHA_BETA-TUBULIN-N-ACETYLTRANSFERASE 9"/>
    <property type="match status" value="1"/>
</dbReference>
<gene>
    <name evidence="6" type="ORF">QC762_205890</name>
</gene>
<evidence type="ECO:0000256" key="2">
    <source>
        <dbReference type="ARBA" id="ARBA00022679"/>
    </source>
</evidence>
<evidence type="ECO:0000256" key="3">
    <source>
        <dbReference type="ARBA" id="ARBA00023315"/>
    </source>
</evidence>